<sequence length="102" mass="12375">MPKLEQMDLIEQGFGQNMNLYSEIPVELQFCQFDKIHQKNDECMIFKEDCSIYMYAKKYKNSWQIYTRDPSDSQFDKGNFEWTMKIEEDVLSLWKKPNQLIQ</sequence>
<keyword evidence="2" id="KW-1185">Reference proteome</keyword>
<name>A0A8S1RAF0_9CILI</name>
<evidence type="ECO:0000313" key="2">
    <source>
        <dbReference type="Proteomes" id="UP000692954"/>
    </source>
</evidence>
<comment type="caution">
    <text evidence="1">The sequence shown here is derived from an EMBL/GenBank/DDBJ whole genome shotgun (WGS) entry which is preliminary data.</text>
</comment>
<organism evidence="1 2">
    <name type="scientific">Paramecium sonneborni</name>
    <dbReference type="NCBI Taxonomy" id="65129"/>
    <lineage>
        <taxon>Eukaryota</taxon>
        <taxon>Sar</taxon>
        <taxon>Alveolata</taxon>
        <taxon>Ciliophora</taxon>
        <taxon>Intramacronucleata</taxon>
        <taxon>Oligohymenophorea</taxon>
        <taxon>Peniculida</taxon>
        <taxon>Parameciidae</taxon>
        <taxon>Paramecium</taxon>
    </lineage>
</organism>
<proteinExistence type="predicted"/>
<gene>
    <name evidence="1" type="ORF">PSON_ATCC_30995.1.T1470176</name>
</gene>
<dbReference type="AlphaFoldDB" id="A0A8S1RAF0"/>
<reference evidence="1" key="1">
    <citation type="submission" date="2021-01" db="EMBL/GenBank/DDBJ databases">
        <authorList>
            <consortium name="Genoscope - CEA"/>
            <person name="William W."/>
        </authorList>
    </citation>
    <scope>NUCLEOTIDE SEQUENCE</scope>
</reference>
<dbReference type="EMBL" id="CAJJDN010000147">
    <property type="protein sequence ID" value="CAD8123900.1"/>
    <property type="molecule type" value="Genomic_DNA"/>
</dbReference>
<accession>A0A8S1RAF0</accession>
<protein>
    <submittedName>
        <fullName evidence="1">Uncharacterized protein</fullName>
    </submittedName>
</protein>
<dbReference type="Proteomes" id="UP000692954">
    <property type="component" value="Unassembled WGS sequence"/>
</dbReference>
<evidence type="ECO:0000313" key="1">
    <source>
        <dbReference type="EMBL" id="CAD8123900.1"/>
    </source>
</evidence>